<dbReference type="PANTHER" id="PTHR11941">
    <property type="entry name" value="ENOYL-COA HYDRATASE-RELATED"/>
    <property type="match status" value="1"/>
</dbReference>
<sequence length="257" mass="27000">MAIETIRHDGDIVEIRLARPPVNALDPDLCRALQRAVTESVAQGAQGLVLSGNPKVFSAGLDVPHLVSLGDNRAALMTDWGAFFDAARALANSPVPVVAALTGHAPAGGCVLALCCDYRVMAKSDDPARPFRIGLNETQVGLVAPGGIQQLMARTVGKHRAGVLLATGELVDAERALALGLVDELADGEQVVARSVAWLQSLLKLPRQPVLTTRAISRADLVAAMSAESIQLARFIDAWSEPDTQAGLKALVARLGK</sequence>
<evidence type="ECO:0000256" key="2">
    <source>
        <dbReference type="RuleBase" id="RU003707"/>
    </source>
</evidence>
<gene>
    <name evidence="3" type="ORF">J2X04_001532</name>
</gene>
<evidence type="ECO:0000256" key="1">
    <source>
        <dbReference type="ARBA" id="ARBA00005254"/>
    </source>
</evidence>
<protein>
    <submittedName>
        <fullName evidence="3">Enoyl-CoA hydratase/carnithine racemase</fullName>
    </submittedName>
</protein>
<accession>A0ABU1VPD0</accession>
<dbReference type="Gene3D" id="3.90.226.10">
    <property type="entry name" value="2-enoyl-CoA Hydratase, Chain A, domain 1"/>
    <property type="match status" value="1"/>
</dbReference>
<dbReference type="InterPro" id="IPR029045">
    <property type="entry name" value="ClpP/crotonase-like_dom_sf"/>
</dbReference>
<dbReference type="RefSeq" id="WP_310053381.1">
    <property type="nucleotide sequence ID" value="NZ_JAVDVW010000001.1"/>
</dbReference>
<dbReference type="PANTHER" id="PTHR11941:SF54">
    <property type="entry name" value="ENOYL-COA HYDRATASE, MITOCHONDRIAL"/>
    <property type="match status" value="1"/>
</dbReference>
<dbReference type="PROSITE" id="PS00166">
    <property type="entry name" value="ENOYL_COA_HYDRATASE"/>
    <property type="match status" value="1"/>
</dbReference>
<dbReference type="SUPFAM" id="SSF52096">
    <property type="entry name" value="ClpP/crotonase"/>
    <property type="match status" value="1"/>
</dbReference>
<dbReference type="InterPro" id="IPR018376">
    <property type="entry name" value="Enoyl-CoA_hyd/isom_CS"/>
</dbReference>
<dbReference type="EMBL" id="JAVDVW010000001">
    <property type="protein sequence ID" value="MDR7099185.1"/>
    <property type="molecule type" value="Genomic_DNA"/>
</dbReference>
<name>A0ABU1VPD0_9GAMM</name>
<keyword evidence="4" id="KW-1185">Reference proteome</keyword>
<proteinExistence type="inferred from homology"/>
<evidence type="ECO:0000313" key="4">
    <source>
        <dbReference type="Proteomes" id="UP001267878"/>
    </source>
</evidence>
<reference evidence="3 4" key="1">
    <citation type="submission" date="2023-07" db="EMBL/GenBank/DDBJ databases">
        <title>Sorghum-associated microbial communities from plants grown in Nebraska, USA.</title>
        <authorList>
            <person name="Schachtman D."/>
        </authorList>
    </citation>
    <scope>NUCLEOTIDE SEQUENCE [LARGE SCALE GENOMIC DNA]</scope>
    <source>
        <strain evidence="3 4">BE187</strain>
    </source>
</reference>
<organism evidence="3 4">
    <name type="scientific">Agrilutibacter niabensis</name>
    <dbReference type="NCBI Taxonomy" id="380628"/>
    <lineage>
        <taxon>Bacteria</taxon>
        <taxon>Pseudomonadati</taxon>
        <taxon>Pseudomonadota</taxon>
        <taxon>Gammaproteobacteria</taxon>
        <taxon>Lysobacterales</taxon>
        <taxon>Lysobacteraceae</taxon>
        <taxon>Agrilutibacter</taxon>
    </lineage>
</organism>
<evidence type="ECO:0000313" key="3">
    <source>
        <dbReference type="EMBL" id="MDR7099185.1"/>
    </source>
</evidence>
<dbReference type="Proteomes" id="UP001267878">
    <property type="component" value="Unassembled WGS sequence"/>
</dbReference>
<comment type="similarity">
    <text evidence="1 2">Belongs to the enoyl-CoA hydratase/isomerase family.</text>
</comment>
<comment type="caution">
    <text evidence="3">The sequence shown here is derived from an EMBL/GenBank/DDBJ whole genome shotgun (WGS) entry which is preliminary data.</text>
</comment>
<dbReference type="InterPro" id="IPR001753">
    <property type="entry name" value="Enoyl-CoA_hydra/iso"/>
</dbReference>
<dbReference type="Pfam" id="PF00378">
    <property type="entry name" value="ECH_1"/>
    <property type="match status" value="1"/>
</dbReference>
<dbReference type="CDD" id="cd06558">
    <property type="entry name" value="crotonase-like"/>
    <property type="match status" value="1"/>
</dbReference>